<accession>T1KLY1</accession>
<protein>
    <submittedName>
        <fullName evidence="2">Uncharacterized protein</fullName>
    </submittedName>
</protein>
<dbReference type="EnsemblMetazoa" id="tetur14g04080.1">
    <property type="protein sequence ID" value="tetur14g04080.1"/>
    <property type="gene ID" value="tetur14g04080"/>
</dbReference>
<dbReference type="EMBL" id="CAEY01000213">
    <property type="status" value="NOT_ANNOTATED_CDS"/>
    <property type="molecule type" value="Genomic_DNA"/>
</dbReference>
<feature type="region of interest" description="Disordered" evidence="1">
    <location>
        <begin position="111"/>
        <end position="148"/>
    </location>
</feature>
<feature type="compositionally biased region" description="Basic and acidic residues" evidence="1">
    <location>
        <begin position="137"/>
        <end position="146"/>
    </location>
</feature>
<reference evidence="3" key="1">
    <citation type="submission" date="2011-08" db="EMBL/GenBank/DDBJ databases">
        <authorList>
            <person name="Rombauts S."/>
        </authorList>
    </citation>
    <scope>NUCLEOTIDE SEQUENCE</scope>
    <source>
        <strain evidence="3">London</strain>
    </source>
</reference>
<proteinExistence type="predicted"/>
<dbReference type="HOGENOM" id="CLU_1241535_0_0_1"/>
<evidence type="ECO:0000313" key="2">
    <source>
        <dbReference type="EnsemblMetazoa" id="tetur14g04080.1"/>
    </source>
</evidence>
<dbReference type="AlphaFoldDB" id="T1KLY1"/>
<sequence>MLSAAQSVEAPTDQSTPIPTPIPTTVVDTLNYLQRMQNVSQRKISTDGDTDSEEEPTTMSLAEQLQQAITDLQSVSNKIQEEFANVNDRLTTCERILHALNKANQVPVEIPSEIPTDQPPNQQSEQDQADKKKKFTWRGDKSESPGKKKKKVKAYFVCPLEGCNFVENSEEMTLHTTSYHKMLASQATMRTITLTPTEKQQRLQKWVQKETERQNQLTKGATA</sequence>
<organism evidence="2 3">
    <name type="scientific">Tetranychus urticae</name>
    <name type="common">Two-spotted spider mite</name>
    <dbReference type="NCBI Taxonomy" id="32264"/>
    <lineage>
        <taxon>Eukaryota</taxon>
        <taxon>Metazoa</taxon>
        <taxon>Ecdysozoa</taxon>
        <taxon>Arthropoda</taxon>
        <taxon>Chelicerata</taxon>
        <taxon>Arachnida</taxon>
        <taxon>Acari</taxon>
        <taxon>Acariformes</taxon>
        <taxon>Trombidiformes</taxon>
        <taxon>Prostigmata</taxon>
        <taxon>Eleutherengona</taxon>
        <taxon>Raphignathae</taxon>
        <taxon>Tetranychoidea</taxon>
        <taxon>Tetranychidae</taxon>
        <taxon>Tetranychus</taxon>
    </lineage>
</organism>
<evidence type="ECO:0000313" key="3">
    <source>
        <dbReference type="Proteomes" id="UP000015104"/>
    </source>
</evidence>
<dbReference type="Proteomes" id="UP000015104">
    <property type="component" value="Unassembled WGS sequence"/>
</dbReference>
<feature type="region of interest" description="Disordered" evidence="1">
    <location>
        <begin position="1"/>
        <end position="21"/>
    </location>
</feature>
<keyword evidence="3" id="KW-1185">Reference proteome</keyword>
<name>T1KLY1_TETUR</name>
<evidence type="ECO:0000256" key="1">
    <source>
        <dbReference type="SAM" id="MobiDB-lite"/>
    </source>
</evidence>
<reference evidence="2" key="2">
    <citation type="submission" date="2015-06" db="UniProtKB">
        <authorList>
            <consortium name="EnsemblMetazoa"/>
        </authorList>
    </citation>
    <scope>IDENTIFICATION</scope>
</reference>